<protein>
    <submittedName>
        <fullName evidence="1">Uncharacterized protein</fullName>
    </submittedName>
</protein>
<dbReference type="EMBL" id="BTPU01000067">
    <property type="protein sequence ID" value="GMQ64343.1"/>
    <property type="molecule type" value="Genomic_DNA"/>
</dbReference>
<name>A0ACB5UP81_9FIRM</name>
<gene>
    <name evidence="1" type="ORF">AN2V17_35800</name>
</gene>
<keyword evidence="2" id="KW-1185">Reference proteome</keyword>
<comment type="caution">
    <text evidence="1">The sequence shown here is derived from an EMBL/GenBank/DDBJ whole genome shotgun (WGS) entry which is preliminary data.</text>
</comment>
<reference evidence="1" key="1">
    <citation type="submission" date="2023-09" db="EMBL/GenBank/DDBJ databases">
        <title>Vallitalea sediminicola and Vallitalea maricola sp. nov., anaerobic bacteria isolated from marine sediment.</title>
        <authorList>
            <person name="Hirano S."/>
            <person name="Maeda A."/>
            <person name="Terahara T."/>
            <person name="Mori K."/>
            <person name="Hamada M."/>
            <person name="Matsumoto R."/>
            <person name="Kobayashi T."/>
        </authorList>
    </citation>
    <scope>NUCLEOTIDE SEQUENCE</scope>
    <source>
        <strain evidence="1">AN17-2</strain>
    </source>
</reference>
<accession>A0ACB5UP81</accession>
<sequence length="157" mass="18280">MTPLLLVKAVIKFLTPILNDITIKVDEGEVTPRIHEGWVSPKTKSNRDEEYPHVAVRLKNGTDTKNESTVNIIIYFGSYSYGTLKDDKLVEDYSGYKDIANMIERVRQELLKTSFLGPYILEDNVTWEIPEEQPYPYWTGNIRTTWKIRQIQKDIDI</sequence>
<evidence type="ECO:0000313" key="2">
    <source>
        <dbReference type="Proteomes" id="UP001374599"/>
    </source>
</evidence>
<proteinExistence type="predicted"/>
<evidence type="ECO:0000313" key="1">
    <source>
        <dbReference type="EMBL" id="GMQ64343.1"/>
    </source>
</evidence>
<dbReference type="Proteomes" id="UP001374599">
    <property type="component" value="Unassembled WGS sequence"/>
</dbReference>
<organism evidence="1 2">
    <name type="scientific">Vallitalea maricola</name>
    <dbReference type="NCBI Taxonomy" id="3074433"/>
    <lineage>
        <taxon>Bacteria</taxon>
        <taxon>Bacillati</taxon>
        <taxon>Bacillota</taxon>
        <taxon>Clostridia</taxon>
        <taxon>Lachnospirales</taxon>
        <taxon>Vallitaleaceae</taxon>
        <taxon>Vallitalea</taxon>
    </lineage>
</organism>